<accession>A0A8J2M3V2</accession>
<protein>
    <submittedName>
        <fullName evidence="1">Uncharacterized protein</fullName>
    </submittedName>
</protein>
<sequence>MRQQQTTTTTTTTTTTATTTITTTTNNRIKTAEFPIYMEYTRQQRFNRPIRIELYLAKALLRDECSQDSHCGHRMICCHKQWYDLSADSGTGYFCLPNCELTKKVSLGIHEADGLIPNDIIYD</sequence>
<dbReference type="EMBL" id="CAKAEH010001780">
    <property type="protein sequence ID" value="CAG9539374.1"/>
    <property type="molecule type" value="Genomic_DNA"/>
</dbReference>
<evidence type="ECO:0000313" key="2">
    <source>
        <dbReference type="Proteomes" id="UP000746747"/>
    </source>
</evidence>
<dbReference type="AlphaFoldDB" id="A0A8J2M3V2"/>
<comment type="caution">
    <text evidence="1">The sequence shown here is derived from an EMBL/GenBank/DDBJ whole genome shotgun (WGS) entry which is preliminary data.</text>
</comment>
<organism evidence="1 2">
    <name type="scientific">Cercopithifilaria johnstoni</name>
    <dbReference type="NCBI Taxonomy" id="2874296"/>
    <lineage>
        <taxon>Eukaryota</taxon>
        <taxon>Metazoa</taxon>
        <taxon>Ecdysozoa</taxon>
        <taxon>Nematoda</taxon>
        <taxon>Chromadorea</taxon>
        <taxon>Rhabditida</taxon>
        <taxon>Spirurina</taxon>
        <taxon>Spiruromorpha</taxon>
        <taxon>Filarioidea</taxon>
        <taxon>Onchocercidae</taxon>
        <taxon>Cercopithifilaria</taxon>
    </lineage>
</organism>
<evidence type="ECO:0000313" key="1">
    <source>
        <dbReference type="EMBL" id="CAG9539374.1"/>
    </source>
</evidence>
<name>A0A8J2M3V2_9BILA</name>
<dbReference type="OrthoDB" id="5842921at2759"/>
<proteinExistence type="predicted"/>
<reference evidence="1" key="1">
    <citation type="submission" date="2021-09" db="EMBL/GenBank/DDBJ databases">
        <authorList>
            <consortium name="Pathogen Informatics"/>
        </authorList>
    </citation>
    <scope>NUCLEOTIDE SEQUENCE</scope>
</reference>
<dbReference type="Proteomes" id="UP000746747">
    <property type="component" value="Unassembled WGS sequence"/>
</dbReference>
<gene>
    <name evidence="1" type="ORF">CJOHNSTONI_LOCUS8980</name>
</gene>
<keyword evidence="2" id="KW-1185">Reference proteome</keyword>